<dbReference type="Proteomes" id="UP000219338">
    <property type="component" value="Unassembled WGS sequence"/>
</dbReference>
<dbReference type="EMBL" id="FUEG01000012">
    <property type="protein sequence ID" value="SJL10266.1"/>
    <property type="molecule type" value="Genomic_DNA"/>
</dbReference>
<evidence type="ECO:0000256" key="3">
    <source>
        <dbReference type="SAM" id="MobiDB-lite"/>
    </source>
</evidence>
<dbReference type="PANTHER" id="PTHR37984">
    <property type="entry name" value="PROTEIN CBG26694"/>
    <property type="match status" value="1"/>
</dbReference>
<reference evidence="6" key="1">
    <citation type="journal article" date="2017" name="Nat. Ecol. Evol.">
        <title>Genome expansion and lineage-specific genetic innovations in the forest pathogenic fungi Armillaria.</title>
        <authorList>
            <person name="Sipos G."/>
            <person name="Prasanna A.N."/>
            <person name="Walter M.C."/>
            <person name="O'Connor E."/>
            <person name="Balint B."/>
            <person name="Krizsan K."/>
            <person name="Kiss B."/>
            <person name="Hess J."/>
            <person name="Varga T."/>
            <person name="Slot J."/>
            <person name="Riley R."/>
            <person name="Boka B."/>
            <person name="Rigling D."/>
            <person name="Barry K."/>
            <person name="Lee J."/>
            <person name="Mihaltcheva S."/>
            <person name="LaButti K."/>
            <person name="Lipzen A."/>
            <person name="Waldron R."/>
            <person name="Moloney N.M."/>
            <person name="Sperisen C."/>
            <person name="Kredics L."/>
            <person name="Vagvoelgyi C."/>
            <person name="Patrignani A."/>
            <person name="Fitzpatrick D."/>
            <person name="Nagy I."/>
            <person name="Doyle S."/>
            <person name="Anderson J.B."/>
            <person name="Grigoriev I.V."/>
            <person name="Gueldener U."/>
            <person name="Muensterkoetter M."/>
            <person name="Nagy L.G."/>
        </authorList>
    </citation>
    <scope>NUCLEOTIDE SEQUENCE [LARGE SCALE GENOMIC DNA]</scope>
    <source>
        <strain evidence="6">C18/9</strain>
    </source>
</reference>
<dbReference type="SUPFAM" id="SSF56672">
    <property type="entry name" value="DNA/RNA polymerases"/>
    <property type="match status" value="1"/>
</dbReference>
<name>A0A284RNC4_ARMOS</name>
<evidence type="ECO:0000256" key="2">
    <source>
        <dbReference type="ARBA" id="ARBA00023268"/>
    </source>
</evidence>
<dbReference type="FunFam" id="1.10.340.70:FF:000001">
    <property type="entry name" value="Retrovirus-related Pol polyprotein from transposon gypsy-like Protein"/>
    <property type="match status" value="1"/>
</dbReference>
<dbReference type="OrthoDB" id="5599163at2759"/>
<protein>
    <recommendedName>
        <fullName evidence="4">Integrase catalytic domain-containing protein</fullName>
    </recommendedName>
</protein>
<dbReference type="InterPro" id="IPR001584">
    <property type="entry name" value="Integrase_cat-core"/>
</dbReference>
<keyword evidence="2" id="KW-0511">Multifunctional enzyme</keyword>
<evidence type="ECO:0000313" key="5">
    <source>
        <dbReference type="EMBL" id="SJL10266.1"/>
    </source>
</evidence>
<evidence type="ECO:0000313" key="6">
    <source>
        <dbReference type="Proteomes" id="UP000219338"/>
    </source>
</evidence>
<dbReference type="PANTHER" id="PTHR37984:SF5">
    <property type="entry name" value="PROTEIN NYNRIN-LIKE"/>
    <property type="match status" value="1"/>
</dbReference>
<keyword evidence="1" id="KW-0694">RNA-binding</keyword>
<accession>A0A284RNC4</accession>
<dbReference type="GO" id="GO:0003824">
    <property type="term" value="F:catalytic activity"/>
    <property type="evidence" value="ECO:0007669"/>
    <property type="project" value="UniProtKB-KW"/>
</dbReference>
<dbReference type="InterPro" id="IPR036397">
    <property type="entry name" value="RNaseH_sf"/>
</dbReference>
<evidence type="ECO:0000256" key="1">
    <source>
        <dbReference type="ARBA" id="ARBA00022884"/>
    </source>
</evidence>
<dbReference type="PROSITE" id="PS50994">
    <property type="entry name" value="INTEGRASE"/>
    <property type="match status" value="1"/>
</dbReference>
<dbReference type="AlphaFoldDB" id="A0A284RNC4"/>
<proteinExistence type="predicted"/>
<dbReference type="Gene3D" id="1.10.340.70">
    <property type="match status" value="1"/>
</dbReference>
<organism evidence="5 6">
    <name type="scientific">Armillaria ostoyae</name>
    <name type="common">Armillaria root rot fungus</name>
    <dbReference type="NCBI Taxonomy" id="47428"/>
    <lineage>
        <taxon>Eukaryota</taxon>
        <taxon>Fungi</taxon>
        <taxon>Dikarya</taxon>
        <taxon>Basidiomycota</taxon>
        <taxon>Agaricomycotina</taxon>
        <taxon>Agaricomycetes</taxon>
        <taxon>Agaricomycetidae</taxon>
        <taxon>Agaricales</taxon>
        <taxon>Marasmiineae</taxon>
        <taxon>Physalacriaceae</taxon>
        <taxon>Armillaria</taxon>
    </lineage>
</organism>
<dbReference type="InterPro" id="IPR041588">
    <property type="entry name" value="Integrase_H2C2"/>
</dbReference>
<keyword evidence="6" id="KW-1185">Reference proteome</keyword>
<dbReference type="GO" id="GO:0003723">
    <property type="term" value="F:RNA binding"/>
    <property type="evidence" value="ECO:0007669"/>
    <property type="project" value="UniProtKB-KW"/>
</dbReference>
<dbReference type="Gene3D" id="3.30.420.10">
    <property type="entry name" value="Ribonuclease H-like superfamily/Ribonuclease H"/>
    <property type="match status" value="1"/>
</dbReference>
<gene>
    <name evidence="5" type="ORF">ARMOST_13650</name>
</gene>
<feature type="domain" description="Integrase catalytic" evidence="4">
    <location>
        <begin position="519"/>
        <end position="676"/>
    </location>
</feature>
<dbReference type="STRING" id="47428.A0A284RNC4"/>
<dbReference type="InterPro" id="IPR043128">
    <property type="entry name" value="Rev_trsase/Diguanyl_cyclase"/>
</dbReference>
<dbReference type="GO" id="GO:0005634">
    <property type="term" value="C:nucleus"/>
    <property type="evidence" value="ECO:0007669"/>
    <property type="project" value="UniProtKB-ARBA"/>
</dbReference>
<dbReference type="GO" id="GO:0015074">
    <property type="term" value="P:DNA integration"/>
    <property type="evidence" value="ECO:0007669"/>
    <property type="project" value="InterPro"/>
</dbReference>
<dbReference type="OMA" id="WIDEACS"/>
<dbReference type="Pfam" id="PF17921">
    <property type="entry name" value="Integrase_H2C2"/>
    <property type="match status" value="1"/>
</dbReference>
<dbReference type="InterPro" id="IPR043502">
    <property type="entry name" value="DNA/RNA_pol_sf"/>
</dbReference>
<dbReference type="SUPFAM" id="SSF53098">
    <property type="entry name" value="Ribonuclease H-like"/>
    <property type="match status" value="1"/>
</dbReference>
<sequence>MGWTNSMQILQGDITYTLQNEIPDFTIPFVDDAGIKGPQSRYQDKEGNYETVPENPGIRRFVWEHFQNLNRIVERIKYVGCTWSGKKAYLCVPEAVIVGHKCTYEGRVPEDGKVDKIKNWGPCQDLTDVRSFLGTSGILQIYIRNYSLIARPLVNLTRKDVEFYWGPEQEAAQHALKEAIIHSPALRPIDYKSGARVILAVDTSAEAVGYALFQEDPDNPKRRYPSRFGSIALNKTESNYSQPKLELYGLYCALKEAAIWIIAVKNLTVEVDATAIKGMINNPDMNPSAVINRWVAGILLFDFELVHVPGITHGPDGLSRRRPQPGDLPPQGDDPDWVDKHYGFLHTINPYPDVRASGRKILSPVQIFAKITKHPLVQNPIPSSTQIDIPRDRKALAADARLDQVQKFLSDLSQPPDLSDDQLRTFANYASEFFLKDDELWKRDPAGEHKLVIPPARRYNILRIAHDELGHKGVYSVCQHILKCYWWPHMLADVKWFVKTCHLCQIRQTEKWHIPPVVAHPAPLFSKVYIDTFHLPRSNGFKYIVHARCSLSAYPEFRMLRKENAVALARFIYEELICRWGSLREIVTDNGPAFLAALEILKKQYDIHHITISPYNSQAQGVIERRHYDFREALFKAADGLEKNWSYVAYSVIWAERVTPLRTLGRSPYEVATGVPPVLPLDIVEASFLTPPPASALTTTELIAHRAVVLQKREADLEAIQSKVYEARVKAVKRWEKDHASRIIDWKFKQGALILIRNTRVEYELNRKFKPRYLGPLVVISRNQGGAYILAELDGTLLAQPVAAFRCIPYYARASIDIPDLTQFLDVDPSRVEELERTVENSDDNI</sequence>
<dbReference type="InterPro" id="IPR041577">
    <property type="entry name" value="RT_RNaseH_2"/>
</dbReference>
<dbReference type="Pfam" id="PF17919">
    <property type="entry name" value="RT_RNaseH_2"/>
    <property type="match status" value="1"/>
</dbReference>
<feature type="region of interest" description="Disordered" evidence="3">
    <location>
        <begin position="314"/>
        <end position="334"/>
    </location>
</feature>
<evidence type="ECO:0000259" key="4">
    <source>
        <dbReference type="PROSITE" id="PS50994"/>
    </source>
</evidence>
<dbReference type="InterPro" id="IPR050951">
    <property type="entry name" value="Retrovirus_Pol_polyprotein"/>
</dbReference>
<dbReference type="InterPro" id="IPR012337">
    <property type="entry name" value="RNaseH-like_sf"/>
</dbReference>
<dbReference type="Gene3D" id="3.30.70.270">
    <property type="match status" value="1"/>
</dbReference>